<accession>A0ABY3W8D1</accession>
<proteinExistence type="predicted"/>
<keyword evidence="1" id="KW-0812">Transmembrane</keyword>
<sequence>MNIDWLAFLIVAVATLVSALLVVGSYGLGVRLLAVASDAPESRRPAYRGLAYLSFAVAAVAVGYGIYLIVPAFH</sequence>
<dbReference type="EMBL" id="CP093326">
    <property type="protein sequence ID" value="UNK44567.1"/>
    <property type="molecule type" value="Genomic_DNA"/>
</dbReference>
<name>A0ABY3W8D1_9MICC</name>
<evidence type="ECO:0000256" key="1">
    <source>
        <dbReference type="SAM" id="Phobius"/>
    </source>
</evidence>
<evidence type="ECO:0000313" key="2">
    <source>
        <dbReference type="EMBL" id="UNK44567.1"/>
    </source>
</evidence>
<protein>
    <submittedName>
        <fullName evidence="2">Uncharacterized protein</fullName>
    </submittedName>
</protein>
<keyword evidence="1" id="KW-1133">Transmembrane helix</keyword>
<organism evidence="2 3">
    <name type="scientific">Arthrobacter sulfonylureivorans</name>
    <dbReference type="NCBI Taxonomy" id="2486855"/>
    <lineage>
        <taxon>Bacteria</taxon>
        <taxon>Bacillati</taxon>
        <taxon>Actinomycetota</taxon>
        <taxon>Actinomycetes</taxon>
        <taxon>Micrococcales</taxon>
        <taxon>Micrococcaceae</taxon>
        <taxon>Arthrobacter</taxon>
    </lineage>
</organism>
<keyword evidence="3" id="KW-1185">Reference proteome</keyword>
<feature type="transmembrane region" description="Helical" evidence="1">
    <location>
        <begin position="50"/>
        <end position="70"/>
    </location>
</feature>
<gene>
    <name evidence="2" type="ORF">MNQ99_11220</name>
</gene>
<reference evidence="2 3" key="1">
    <citation type="submission" date="2022-03" db="EMBL/GenBank/DDBJ databases">
        <title>Isotopic signatures of nitrous oxide derived from detoxification processes.</title>
        <authorList>
            <person name="Behrendt U."/>
            <person name="Buchen C."/>
            <person name="Well R."/>
            <person name="Ulrich A."/>
            <person name="Rohe L."/>
            <person name="Kolb S."/>
            <person name="Schloter M."/>
            <person name="Horn M.A."/>
            <person name="Augustin J."/>
        </authorList>
    </citation>
    <scope>NUCLEOTIDE SEQUENCE [LARGE SCALE GENOMIC DNA]</scope>
    <source>
        <strain evidence="2 3">S4-C24</strain>
    </source>
</reference>
<keyword evidence="1" id="KW-0472">Membrane</keyword>
<evidence type="ECO:0000313" key="3">
    <source>
        <dbReference type="Proteomes" id="UP000829069"/>
    </source>
</evidence>
<feature type="transmembrane region" description="Helical" evidence="1">
    <location>
        <begin position="6"/>
        <end position="29"/>
    </location>
</feature>
<dbReference type="Proteomes" id="UP000829069">
    <property type="component" value="Chromosome"/>
</dbReference>
<dbReference type="RefSeq" id="WP_127514623.1">
    <property type="nucleotide sequence ID" value="NZ_CP093326.1"/>
</dbReference>